<dbReference type="HOGENOM" id="CLU_3103948_0_0_10"/>
<evidence type="ECO:0000313" key="1">
    <source>
        <dbReference type="EMBL" id="ADZ77240.1"/>
    </source>
</evidence>
<gene>
    <name evidence="1" type="ordered locus">Sph21_0661</name>
</gene>
<dbReference type="KEGG" id="shg:Sph21_0661"/>
<reference evidence="1" key="1">
    <citation type="submission" date="2011-03" db="EMBL/GenBank/DDBJ databases">
        <title>Complete sequence of Sphingobacterium sp. 21.</title>
        <authorList>
            <consortium name="US DOE Joint Genome Institute"/>
            <person name="Lucas S."/>
            <person name="Copeland A."/>
            <person name="Lapidus A."/>
            <person name="Cheng J.-F."/>
            <person name="Goodwin L."/>
            <person name="Pitluck S."/>
            <person name="Davenport K."/>
            <person name="Detter J.C."/>
            <person name="Han C."/>
            <person name="Tapia R."/>
            <person name="Land M."/>
            <person name="Hauser L."/>
            <person name="Kyrpides N."/>
            <person name="Ivanova N."/>
            <person name="Ovchinnikova G."/>
            <person name="Pagani I."/>
            <person name="Siebers A.K."/>
            <person name="Allgaier M."/>
            <person name="Thelen M.P."/>
            <person name="Hugenholtz P."/>
            <person name="Woyke T."/>
        </authorList>
    </citation>
    <scope>NUCLEOTIDE SEQUENCE</scope>
    <source>
        <strain evidence="1">21</strain>
    </source>
</reference>
<dbReference type="AlphaFoldDB" id="F4C9V0"/>
<accession>F4C9V0</accession>
<protein>
    <submittedName>
        <fullName evidence="1">Uncharacterized protein</fullName>
    </submittedName>
</protein>
<name>F4C9V0_SPHS2</name>
<organism evidence="1">
    <name type="scientific">Sphingobacterium sp. (strain 21)</name>
    <dbReference type="NCBI Taxonomy" id="743722"/>
    <lineage>
        <taxon>Bacteria</taxon>
        <taxon>Pseudomonadati</taxon>
        <taxon>Bacteroidota</taxon>
        <taxon>Sphingobacteriia</taxon>
        <taxon>Sphingobacteriales</taxon>
        <taxon>Sphingobacteriaceae</taxon>
        <taxon>Sphingobacterium</taxon>
    </lineage>
</organism>
<sequence>MMNESFLYTYILIPAYRQAGVLIPKQSGLTMTVVWKRMRYFVLILWRGDKT</sequence>
<dbReference type="PATRIC" id="fig|743722.3.peg.712"/>
<dbReference type="EMBL" id="CP002584">
    <property type="protein sequence ID" value="ADZ77240.1"/>
    <property type="molecule type" value="Genomic_DNA"/>
</dbReference>
<proteinExistence type="predicted"/>